<dbReference type="GO" id="GO:0016787">
    <property type="term" value="F:hydrolase activity"/>
    <property type="evidence" value="ECO:0007669"/>
    <property type="project" value="InterPro"/>
</dbReference>
<keyword evidence="3" id="KW-1185">Reference proteome</keyword>
<feature type="domain" description="3-keto-alpha-glucoside-1,2-lyase/3-keto-2-hydroxy-glucal hydratase" evidence="1">
    <location>
        <begin position="153"/>
        <end position="319"/>
    </location>
</feature>
<dbReference type="Gene3D" id="2.60.120.560">
    <property type="entry name" value="Exo-inulinase, domain 1"/>
    <property type="match status" value="1"/>
</dbReference>
<evidence type="ECO:0000259" key="1">
    <source>
        <dbReference type="Pfam" id="PF06439"/>
    </source>
</evidence>
<dbReference type="Proteomes" id="UP000199577">
    <property type="component" value="Unassembled WGS sequence"/>
</dbReference>
<dbReference type="AlphaFoldDB" id="A0A1I1F2A7"/>
<dbReference type="Pfam" id="PF06439">
    <property type="entry name" value="3keto-disac_hyd"/>
    <property type="match status" value="1"/>
</dbReference>
<dbReference type="PROSITE" id="PS51257">
    <property type="entry name" value="PROKAR_LIPOPROTEIN"/>
    <property type="match status" value="1"/>
</dbReference>
<reference evidence="2 3" key="1">
    <citation type="submission" date="2016-10" db="EMBL/GenBank/DDBJ databases">
        <authorList>
            <person name="de Groot N.N."/>
        </authorList>
    </citation>
    <scope>NUCLEOTIDE SEQUENCE [LARGE SCALE GENOMIC DNA]</scope>
    <source>
        <strain evidence="2 3">DSM 22900</strain>
    </source>
</reference>
<organism evidence="2 3">
    <name type="scientific">Parapedobacter composti</name>
    <dbReference type="NCBI Taxonomy" id="623281"/>
    <lineage>
        <taxon>Bacteria</taxon>
        <taxon>Pseudomonadati</taxon>
        <taxon>Bacteroidota</taxon>
        <taxon>Sphingobacteriia</taxon>
        <taxon>Sphingobacteriales</taxon>
        <taxon>Sphingobacteriaceae</taxon>
        <taxon>Parapedobacter</taxon>
    </lineage>
</organism>
<evidence type="ECO:0000313" key="3">
    <source>
        <dbReference type="Proteomes" id="UP000199577"/>
    </source>
</evidence>
<gene>
    <name evidence="2" type="ORF">SAMN05421747_102198</name>
</gene>
<dbReference type="InterPro" id="IPR010496">
    <property type="entry name" value="AL/BT2_dom"/>
</dbReference>
<proteinExistence type="predicted"/>
<protein>
    <recommendedName>
        <fullName evidence="1">3-keto-alpha-glucoside-1,2-lyase/3-keto-2-hydroxy-glucal hydratase domain-containing protein</fullName>
    </recommendedName>
</protein>
<name>A0A1I1F2A7_9SPHI</name>
<evidence type="ECO:0000313" key="2">
    <source>
        <dbReference type="EMBL" id="SFB93464.1"/>
    </source>
</evidence>
<accession>A0A1I1F2A7</accession>
<dbReference type="EMBL" id="FOLL01000002">
    <property type="protein sequence ID" value="SFB93464.1"/>
    <property type="molecule type" value="Genomic_DNA"/>
</dbReference>
<dbReference type="STRING" id="623281.SAMN05421747_102198"/>
<sequence>MYRRIVGLALAMPFGIACAMMLLTMALPVPAHSQEVRGKALIGRWDITVDRDGTPAPSWLEVKLSGFETLVGSYVSTEGSARPVSEVVFNDGTFSFRIPKQWEQGNNDLVVSGALAGERIEGTVTTPEGKTYRWKGVRAPELKRSGEPVWGDPIALFNGRDLTGWQATGENQWQVKDGILINPRAGANLISERKFEDFKLHLEFRYPKGSNSGVYLRGRHEVQIMDTSPDEHPSSVLYGGVYGFLTPSEIAAKDPGEWQTFDITLVGRMVTIVANGKTVICNQEIPGITGGALDSNEGEPGPIYIQGDHGPVEFRKVIITPAR</sequence>
<dbReference type="OrthoDB" id="190957at2"/>